<evidence type="ECO:0000256" key="1">
    <source>
        <dbReference type="SAM" id="MobiDB-lite"/>
    </source>
</evidence>
<dbReference type="InterPro" id="IPR045864">
    <property type="entry name" value="aa-tRNA-synth_II/BPL/LPL"/>
</dbReference>
<comment type="caution">
    <text evidence="3">The sequence shown here is derived from an EMBL/GenBank/DDBJ whole genome shotgun (WGS) entry which is preliminary data.</text>
</comment>
<evidence type="ECO:0000313" key="4">
    <source>
        <dbReference type="Proteomes" id="UP001459277"/>
    </source>
</evidence>
<dbReference type="EMBL" id="JAZDWU010000006">
    <property type="protein sequence ID" value="KAK9998055.1"/>
    <property type="molecule type" value="Genomic_DNA"/>
</dbReference>
<dbReference type="PANTHER" id="PTHR46398:SF4">
    <property type="entry name" value="ALPHA_BETA-HYDROLASES SUPERFAMILY PROTEIN"/>
    <property type="match status" value="1"/>
</dbReference>
<dbReference type="PANTHER" id="PTHR46398">
    <property type="entry name" value="ALPHA/BETA-HYDROLASES SUPERFAMILY PROTEIN"/>
    <property type="match status" value="1"/>
</dbReference>
<reference evidence="3 4" key="1">
    <citation type="submission" date="2024-01" db="EMBL/GenBank/DDBJ databases">
        <title>A telomere-to-telomere, gap-free genome of sweet tea (Lithocarpus litseifolius).</title>
        <authorList>
            <person name="Zhou J."/>
        </authorList>
    </citation>
    <scope>NUCLEOTIDE SEQUENCE [LARGE SCALE GENOMIC DNA]</scope>
    <source>
        <strain evidence="3">Zhou-2022a</strain>
        <tissue evidence="3">Leaf</tissue>
    </source>
</reference>
<keyword evidence="4" id="KW-1185">Reference proteome</keyword>
<feature type="compositionally biased region" description="Low complexity" evidence="1">
    <location>
        <begin position="283"/>
        <end position="297"/>
    </location>
</feature>
<name>A0AAW2CNI4_9ROSI</name>
<keyword evidence="2" id="KW-0812">Transmembrane</keyword>
<feature type="region of interest" description="Disordered" evidence="1">
    <location>
        <begin position="283"/>
        <end position="349"/>
    </location>
</feature>
<protein>
    <submittedName>
        <fullName evidence="3">Uncharacterized protein</fullName>
    </submittedName>
</protein>
<feature type="compositionally biased region" description="Polar residues" evidence="1">
    <location>
        <begin position="205"/>
        <end position="214"/>
    </location>
</feature>
<feature type="region of interest" description="Disordered" evidence="1">
    <location>
        <begin position="514"/>
        <end position="533"/>
    </location>
</feature>
<organism evidence="3 4">
    <name type="scientific">Lithocarpus litseifolius</name>
    <dbReference type="NCBI Taxonomy" id="425828"/>
    <lineage>
        <taxon>Eukaryota</taxon>
        <taxon>Viridiplantae</taxon>
        <taxon>Streptophyta</taxon>
        <taxon>Embryophyta</taxon>
        <taxon>Tracheophyta</taxon>
        <taxon>Spermatophyta</taxon>
        <taxon>Magnoliopsida</taxon>
        <taxon>eudicotyledons</taxon>
        <taxon>Gunneridae</taxon>
        <taxon>Pentapetalae</taxon>
        <taxon>rosids</taxon>
        <taxon>fabids</taxon>
        <taxon>Fagales</taxon>
        <taxon>Fagaceae</taxon>
        <taxon>Lithocarpus</taxon>
    </lineage>
</organism>
<feature type="transmembrane region" description="Helical" evidence="2">
    <location>
        <begin position="42"/>
        <end position="59"/>
    </location>
</feature>
<gene>
    <name evidence="3" type="ORF">SO802_017658</name>
</gene>
<feature type="compositionally biased region" description="Low complexity" evidence="1">
    <location>
        <begin position="115"/>
        <end position="125"/>
    </location>
</feature>
<feature type="region of interest" description="Disordered" evidence="1">
    <location>
        <begin position="95"/>
        <end position="214"/>
    </location>
</feature>
<keyword evidence="2" id="KW-1133">Transmembrane helix</keyword>
<accession>A0AAW2CNI4</accession>
<keyword evidence="2" id="KW-0472">Membrane</keyword>
<sequence>MSPAHPYFGWYGRVTWRFVDHTAAAVLIIVIASTFLFKFCCVPPYVVLDALIVFVYLQVASHKQMLTRYAVGSPEYNQITTVLKVVDRLHRMTAQLPLEDADGPNPEAAEDTGRPSTSSTPASHSHGQRAAPHQVVSRPDCPPPPHAFPAPEFPPPPHASPAPEFPPPPHAPPSLEIPSRTAHPVPHLEIPLPTTHASSHPEIPSPTSRTFSDSAHLSLTPSFFDLGIDFTPTPPVMHTQSPLYNIGHIDHAPPHSDSMSFMPTPGLHTNPMITGLTHISSATPSSPAVVGSSVVGSQAKQPDVHVEHEQVAGLPLPPQGRPKRTRKPPSCGTGGHKAGHNAGPTDDFLPRTATPLEDIFKSLFCLPCLLCLRCMRDTCIPEEKMLKDPRRLYAPGRLYHIVERKPCWLGRYPPVVRTAVPVDGRFEHIVLSCNATSDHAIIWIEREARRALDLMLEKYQTMEIPAKQRMERQETLAREHTEEYKAALQRAVTLSVPHAYNPSQYGTFDALEEGEHSDRSVGESSTGSSQKTKKIESWEEIIEHLFDKDESADILEFENVGMNGSVQVSGLDLGSLSACFITLRAWKLDGRCTELFVKAHALKGQHCDDDSMDKDGNELDGECSRPQKHAKSPELAREFLLDAATVIFKEQACSMAMCGFTEVLSFILCSLNDNFAMLNHEDDKSTAVIIGNPRSSENEDAKSSAFAEDIAAKNCSGNFILLLLLPEDLRQRTRFTNANSFSVIHYSENASICIPSLKDSSELEIATDLALQFQWRNLKHENMRI</sequence>
<dbReference type="Proteomes" id="UP001459277">
    <property type="component" value="Unassembled WGS sequence"/>
</dbReference>
<evidence type="ECO:0000256" key="2">
    <source>
        <dbReference type="SAM" id="Phobius"/>
    </source>
</evidence>
<evidence type="ECO:0000313" key="3">
    <source>
        <dbReference type="EMBL" id="KAK9998055.1"/>
    </source>
</evidence>
<feature type="compositionally biased region" description="Pro residues" evidence="1">
    <location>
        <begin position="140"/>
        <end position="172"/>
    </location>
</feature>
<proteinExistence type="predicted"/>
<dbReference type="AlphaFoldDB" id="A0AAW2CNI4"/>
<dbReference type="Gene3D" id="3.30.930.10">
    <property type="entry name" value="Bira Bifunctional Protein, Domain 2"/>
    <property type="match status" value="1"/>
</dbReference>
<feature type="transmembrane region" description="Helical" evidence="2">
    <location>
        <begin position="18"/>
        <end position="36"/>
    </location>
</feature>